<organism evidence="7 8">
    <name type="scientific">Chitinimonas lacunae</name>
    <dbReference type="NCBI Taxonomy" id="1963018"/>
    <lineage>
        <taxon>Bacteria</taxon>
        <taxon>Pseudomonadati</taxon>
        <taxon>Pseudomonadota</taxon>
        <taxon>Betaproteobacteria</taxon>
        <taxon>Neisseriales</taxon>
        <taxon>Chitinibacteraceae</taxon>
        <taxon>Chitinimonas</taxon>
    </lineage>
</organism>
<dbReference type="RefSeq" id="WP_378166742.1">
    <property type="nucleotide sequence ID" value="NZ_JBHSBU010000001.1"/>
</dbReference>
<dbReference type="PANTHER" id="PTHR33529">
    <property type="entry name" value="SLR0882 PROTEIN-RELATED"/>
    <property type="match status" value="1"/>
</dbReference>
<dbReference type="Proteomes" id="UP001595791">
    <property type="component" value="Unassembled WGS sequence"/>
</dbReference>
<reference evidence="8" key="1">
    <citation type="journal article" date="2019" name="Int. J. Syst. Evol. Microbiol.">
        <title>The Global Catalogue of Microorganisms (GCM) 10K type strain sequencing project: providing services to taxonomists for standard genome sequencing and annotation.</title>
        <authorList>
            <consortium name="The Broad Institute Genomics Platform"/>
            <consortium name="The Broad Institute Genome Sequencing Center for Infectious Disease"/>
            <person name="Wu L."/>
            <person name="Ma J."/>
        </authorList>
    </citation>
    <scope>NUCLEOTIDE SEQUENCE [LARGE SCALE GENOMIC DNA]</scope>
    <source>
        <strain evidence="8">LMG 29894</strain>
    </source>
</reference>
<keyword evidence="8" id="KW-1185">Reference proteome</keyword>
<feature type="transmembrane region" description="Helical" evidence="6">
    <location>
        <begin position="12"/>
        <end position="30"/>
    </location>
</feature>
<dbReference type="InterPro" id="IPR030923">
    <property type="entry name" value="LptG"/>
</dbReference>
<evidence type="ECO:0000256" key="3">
    <source>
        <dbReference type="ARBA" id="ARBA00022692"/>
    </source>
</evidence>
<dbReference type="InterPro" id="IPR005495">
    <property type="entry name" value="LptG/LptF_permease"/>
</dbReference>
<evidence type="ECO:0000256" key="5">
    <source>
        <dbReference type="ARBA" id="ARBA00023136"/>
    </source>
</evidence>
<evidence type="ECO:0000313" key="8">
    <source>
        <dbReference type="Proteomes" id="UP001595791"/>
    </source>
</evidence>
<keyword evidence="3 6" id="KW-0812">Transmembrane</keyword>
<keyword evidence="5 6" id="KW-0472">Membrane</keyword>
<dbReference type="Pfam" id="PF03739">
    <property type="entry name" value="LptF_LptG"/>
    <property type="match status" value="1"/>
</dbReference>
<comment type="subcellular location">
    <subcellularLocation>
        <location evidence="1">Cell membrane</location>
        <topology evidence="1">Multi-pass membrane protein</topology>
    </subcellularLocation>
</comment>
<feature type="transmembrane region" description="Helical" evidence="6">
    <location>
        <begin position="269"/>
        <end position="289"/>
    </location>
</feature>
<feature type="transmembrane region" description="Helical" evidence="6">
    <location>
        <begin position="301"/>
        <end position="319"/>
    </location>
</feature>
<sequence>MKTLARYLITEVVRTSLLVLAALLGLFMLFDLMNEVRDLGKGAYSLGKLFTYVVLLAPGNAYELLPISVLIGGMFSLNLLNQYSEYTVMRTGGLSLARVLGYLSIAGVFFALLTLLAGEFLAPVAERTATQLRLAAKGQVVAQDFRSGFWLRDKSSFINVREVLPDQSLHYVNVYLFDEQRRLRFYGYADRGVWQEQTRAWRLSDVYLTALDGERVNVTRLPEYMWHSVLTPDTLSVLLVAPEQMSATTLAGYIDHLRKNKQKTSRYEIALWSKLFYPLACLAMLLIALPFAQTQKRAGGVGVKLFIGIMLGLTFYFVSKLVGHLGLLYDWPPLLAATLPSLLFLTLALFLLWRQERR</sequence>
<feature type="transmembrane region" description="Helical" evidence="6">
    <location>
        <begin position="100"/>
        <end position="122"/>
    </location>
</feature>
<proteinExistence type="predicted"/>
<feature type="transmembrane region" description="Helical" evidence="6">
    <location>
        <begin position="50"/>
        <end position="80"/>
    </location>
</feature>
<dbReference type="EMBL" id="JBHSBU010000001">
    <property type="protein sequence ID" value="MFC4161141.1"/>
    <property type="molecule type" value="Genomic_DNA"/>
</dbReference>
<dbReference type="PANTHER" id="PTHR33529:SF2">
    <property type="entry name" value="LIPOPOLYSACCHARIDE EXPORT SYSTEM PERMEASE PROTEIN LPTG"/>
    <property type="match status" value="1"/>
</dbReference>
<name>A0ABV8MVM7_9NEIS</name>
<evidence type="ECO:0000256" key="1">
    <source>
        <dbReference type="ARBA" id="ARBA00004651"/>
    </source>
</evidence>
<feature type="transmembrane region" description="Helical" evidence="6">
    <location>
        <begin position="331"/>
        <end position="353"/>
    </location>
</feature>
<dbReference type="NCBIfam" id="TIGR04408">
    <property type="entry name" value="LptG_lptG"/>
    <property type="match status" value="1"/>
</dbReference>
<gene>
    <name evidence="7" type="primary">lptG</name>
    <name evidence="7" type="ORF">ACFOW7_17525</name>
</gene>
<evidence type="ECO:0000313" key="7">
    <source>
        <dbReference type="EMBL" id="MFC4161141.1"/>
    </source>
</evidence>
<accession>A0ABV8MVM7</accession>
<keyword evidence="4 6" id="KW-1133">Transmembrane helix</keyword>
<protein>
    <submittedName>
        <fullName evidence="7">LPS export ABC transporter permease LptG</fullName>
    </submittedName>
</protein>
<evidence type="ECO:0000256" key="4">
    <source>
        <dbReference type="ARBA" id="ARBA00022989"/>
    </source>
</evidence>
<evidence type="ECO:0000256" key="6">
    <source>
        <dbReference type="SAM" id="Phobius"/>
    </source>
</evidence>
<evidence type="ECO:0000256" key="2">
    <source>
        <dbReference type="ARBA" id="ARBA00022475"/>
    </source>
</evidence>
<keyword evidence="2" id="KW-1003">Cell membrane</keyword>
<comment type="caution">
    <text evidence="7">The sequence shown here is derived from an EMBL/GenBank/DDBJ whole genome shotgun (WGS) entry which is preliminary data.</text>
</comment>